<name>A0A9P7A363_9AGAM</name>
<evidence type="ECO:0000313" key="2">
    <source>
        <dbReference type="EMBL" id="KAG1781243.1"/>
    </source>
</evidence>
<reference evidence="2" key="1">
    <citation type="journal article" date="2020" name="New Phytol.">
        <title>Comparative genomics reveals dynamic genome evolution in host specialist ectomycorrhizal fungi.</title>
        <authorList>
            <person name="Lofgren L.A."/>
            <person name="Nguyen N.H."/>
            <person name="Vilgalys R."/>
            <person name="Ruytinx J."/>
            <person name="Liao H.L."/>
            <person name="Branco S."/>
            <person name="Kuo A."/>
            <person name="LaButti K."/>
            <person name="Lipzen A."/>
            <person name="Andreopoulos W."/>
            <person name="Pangilinan J."/>
            <person name="Riley R."/>
            <person name="Hundley H."/>
            <person name="Na H."/>
            <person name="Barry K."/>
            <person name="Grigoriev I.V."/>
            <person name="Stajich J.E."/>
            <person name="Kennedy P.G."/>
        </authorList>
    </citation>
    <scope>NUCLEOTIDE SEQUENCE</scope>
    <source>
        <strain evidence="2">DOB743</strain>
    </source>
</reference>
<feature type="region of interest" description="Disordered" evidence="1">
    <location>
        <begin position="128"/>
        <end position="226"/>
    </location>
</feature>
<organism evidence="2 3">
    <name type="scientific">Suillus placidus</name>
    <dbReference type="NCBI Taxonomy" id="48579"/>
    <lineage>
        <taxon>Eukaryota</taxon>
        <taxon>Fungi</taxon>
        <taxon>Dikarya</taxon>
        <taxon>Basidiomycota</taxon>
        <taxon>Agaricomycotina</taxon>
        <taxon>Agaricomycetes</taxon>
        <taxon>Agaricomycetidae</taxon>
        <taxon>Boletales</taxon>
        <taxon>Suillineae</taxon>
        <taxon>Suillaceae</taxon>
        <taxon>Suillus</taxon>
    </lineage>
</organism>
<accession>A0A9P7A363</accession>
<comment type="caution">
    <text evidence="2">The sequence shown here is derived from an EMBL/GenBank/DDBJ whole genome shotgun (WGS) entry which is preliminary data.</text>
</comment>
<dbReference type="EMBL" id="JABBWD010000006">
    <property type="protein sequence ID" value="KAG1781243.1"/>
    <property type="molecule type" value="Genomic_DNA"/>
</dbReference>
<dbReference type="OrthoDB" id="3193108at2759"/>
<evidence type="ECO:0000313" key="3">
    <source>
        <dbReference type="Proteomes" id="UP000714275"/>
    </source>
</evidence>
<sequence length="989" mass="108293">MDHGSTWTAEVAWTHKIRSLPFLDITRHFLIASRASQTWTHPPAASVHVVDIWKWPNECACTHTQQDHAAVTLPPRRCASGTLFSTSENPATYRSMCTLCNGAYYVHVPTPTQTPITPIVRSGYNFTTTNSSSSSSGSPALARYIQPPPSPLSNNAGALLTTPAPPNLRLWSPPSASASGSTNDRRRAPHGVSASPLTSVPVISRRAGRSGDPTRSSNPSRRQLAQRTTHTIKYLVVIHPEPVYGTVTTEFDRLFRELRCPVPQKIGSFLRQAESLGLSFKFEVTARSDEFAGPIFDTQLTNHLDGKRFVFSRPHSASSASTVMISPYTWSFLMTGKSQRSALGAKLSSSRKSTEDVTHKDLVANADKLPVPSPHHDHRIVFVVPLEFIVTGPLDGGGLHLCLAPRLWNKHFHPEIHEEDTEFTCADGCSEQLSADSDMDFDIAEFAPLMSVDSTNIGVSLFLPRPVSPVNTMPLSPLHMPRIMSFDGPASSAPSSANPATSTIITYPSVPLQTRQQSPTAAVAAWRGRIAAARTTMRSLLSDDPATITISANTASVAAQSFIDTIKSWCRCPEASRTDEQSIGATLIGLTPTSIVTGEFDVSISDGVGHGVLRSFWSEVIRMITEDSGHWQSTCDGYWVPIVTSLPPCDEDVVSYQAYGIIFRTAMLMDLEILPVSPVIVLFLLSDYTTAITSSFTTAIAPIGSQRLLAWPPPLVNNAATGRMELSIAPATDLYSMILDVDASAQITQLRHLPANAQAELGYRLQCQVFFGNQLARRTPDHVVYSSMRQAFDCLISDRMTLREHIITEDSASTIIEGMFSGRILSSPEQVIRLLAINVTPVGGILNDIITRFKLHLERYLRGASTPTQNDGSDLFGEGVATDPLLRTRLFLRCVTGSEFLPACPQQQIRLNFHTHWNHHWGGHVGIHIHTCFYAVDVLLNESSALIVEQEILADTSISTDFDRWIHSCISGNAFDHYNTSVRLLSHSG</sequence>
<protein>
    <submittedName>
        <fullName evidence="2">Uncharacterized protein</fullName>
    </submittedName>
</protein>
<evidence type="ECO:0000256" key="1">
    <source>
        <dbReference type="SAM" id="MobiDB-lite"/>
    </source>
</evidence>
<keyword evidence="3" id="KW-1185">Reference proteome</keyword>
<dbReference type="Proteomes" id="UP000714275">
    <property type="component" value="Unassembled WGS sequence"/>
</dbReference>
<proteinExistence type="predicted"/>
<gene>
    <name evidence="2" type="ORF">EV702DRAFT_1193424</name>
</gene>
<feature type="compositionally biased region" description="Polar residues" evidence="1">
    <location>
        <begin position="213"/>
        <end position="226"/>
    </location>
</feature>
<dbReference type="AlphaFoldDB" id="A0A9P7A363"/>